<dbReference type="SUPFAM" id="SSF52540">
    <property type="entry name" value="P-loop containing nucleoside triphosphate hydrolases"/>
    <property type="match status" value="1"/>
</dbReference>
<evidence type="ECO:0000256" key="5">
    <source>
        <dbReference type="ARBA" id="ARBA00023203"/>
    </source>
</evidence>
<dbReference type="AlphaFoldDB" id="A0A7S3LN05"/>
<evidence type="ECO:0000259" key="8">
    <source>
        <dbReference type="PROSITE" id="PS51456"/>
    </source>
</evidence>
<dbReference type="Gene3D" id="2.30.29.30">
    <property type="entry name" value="Pleckstrin-homology domain (PH domain)/Phosphotyrosine-binding domain (PTB)"/>
    <property type="match status" value="2"/>
</dbReference>
<keyword evidence="5 6" id="KW-0009">Actin-binding</keyword>
<dbReference type="InterPro" id="IPR001609">
    <property type="entry name" value="Myosin_head_motor_dom-like"/>
</dbReference>
<feature type="region of interest" description="Actin-binding" evidence="6">
    <location>
        <begin position="15"/>
        <end position="37"/>
    </location>
</feature>
<gene>
    <name evidence="9" type="ORF">ASTO00021_LOCUS6125</name>
</gene>
<dbReference type="Gene3D" id="3.30.70.1590">
    <property type="match status" value="1"/>
</dbReference>
<dbReference type="Pfam" id="PF00063">
    <property type="entry name" value="Myosin_head"/>
    <property type="match status" value="1"/>
</dbReference>
<dbReference type="Gene3D" id="3.40.850.10">
    <property type="entry name" value="Kinesin motor domain"/>
    <property type="match status" value="1"/>
</dbReference>
<dbReference type="PANTHER" id="PTHR13140:SF550">
    <property type="entry name" value="MYOSIN-IIIB ISOFORM X1"/>
    <property type="match status" value="1"/>
</dbReference>
<evidence type="ECO:0000256" key="4">
    <source>
        <dbReference type="ARBA" id="ARBA00023175"/>
    </source>
</evidence>
<keyword evidence="4" id="KW-0505">Motor protein</keyword>
<dbReference type="PROSITE" id="PS50096">
    <property type="entry name" value="IQ"/>
    <property type="match status" value="1"/>
</dbReference>
<organism evidence="9">
    <name type="scientific">Aplanochytrium stocchinoi</name>
    <dbReference type="NCBI Taxonomy" id="215587"/>
    <lineage>
        <taxon>Eukaryota</taxon>
        <taxon>Sar</taxon>
        <taxon>Stramenopiles</taxon>
        <taxon>Bigyra</taxon>
        <taxon>Labyrinthulomycetes</taxon>
        <taxon>Thraustochytrida</taxon>
        <taxon>Thraustochytriidae</taxon>
        <taxon>Aplanochytrium</taxon>
    </lineage>
</organism>
<dbReference type="InterPro" id="IPR027417">
    <property type="entry name" value="P-loop_NTPase"/>
</dbReference>
<dbReference type="InterPro" id="IPR036961">
    <property type="entry name" value="Kinesin_motor_dom_sf"/>
</dbReference>
<dbReference type="GO" id="GO:0005737">
    <property type="term" value="C:cytoplasm"/>
    <property type="evidence" value="ECO:0007669"/>
    <property type="project" value="TreeGrafter"/>
</dbReference>
<dbReference type="EMBL" id="HBIN01008273">
    <property type="protein sequence ID" value="CAE0435845.1"/>
    <property type="molecule type" value="Transcribed_RNA"/>
</dbReference>
<keyword evidence="1" id="KW-0547">Nucleotide-binding</keyword>
<proteinExistence type="inferred from homology"/>
<dbReference type="GO" id="GO:0016459">
    <property type="term" value="C:myosin complex"/>
    <property type="evidence" value="ECO:0007669"/>
    <property type="project" value="UniProtKB-KW"/>
</dbReference>
<evidence type="ECO:0000256" key="3">
    <source>
        <dbReference type="ARBA" id="ARBA00023123"/>
    </source>
</evidence>
<protein>
    <recommendedName>
        <fullName evidence="8">Myosin motor domain-containing protein</fullName>
    </recommendedName>
</protein>
<dbReference type="Gene3D" id="1.20.58.530">
    <property type="match status" value="1"/>
</dbReference>
<name>A0A7S3LN05_9STRA</name>
<evidence type="ECO:0000256" key="7">
    <source>
        <dbReference type="SAM" id="MobiDB-lite"/>
    </source>
</evidence>
<dbReference type="InterPro" id="IPR011993">
    <property type="entry name" value="PH-like_dom_sf"/>
</dbReference>
<evidence type="ECO:0000256" key="6">
    <source>
        <dbReference type="PROSITE-ProRule" id="PRU00782"/>
    </source>
</evidence>
<dbReference type="GO" id="GO:0051015">
    <property type="term" value="F:actin filament binding"/>
    <property type="evidence" value="ECO:0007669"/>
    <property type="project" value="TreeGrafter"/>
</dbReference>
<dbReference type="PANTHER" id="PTHR13140">
    <property type="entry name" value="MYOSIN"/>
    <property type="match status" value="1"/>
</dbReference>
<evidence type="ECO:0000256" key="1">
    <source>
        <dbReference type="ARBA" id="ARBA00022741"/>
    </source>
</evidence>
<keyword evidence="3 6" id="KW-0518">Myosin</keyword>
<reference evidence="9" key="1">
    <citation type="submission" date="2021-01" db="EMBL/GenBank/DDBJ databases">
        <authorList>
            <person name="Corre E."/>
            <person name="Pelletier E."/>
            <person name="Niang G."/>
            <person name="Scheremetjew M."/>
            <person name="Finn R."/>
            <person name="Kale V."/>
            <person name="Holt S."/>
            <person name="Cochrane G."/>
            <person name="Meng A."/>
            <person name="Brown T."/>
            <person name="Cohen L."/>
        </authorList>
    </citation>
    <scope>NUCLEOTIDE SEQUENCE</scope>
    <source>
        <strain evidence="9">GSBS06</strain>
    </source>
</reference>
<dbReference type="GO" id="GO:0005524">
    <property type="term" value="F:ATP binding"/>
    <property type="evidence" value="ECO:0007669"/>
    <property type="project" value="UniProtKB-KW"/>
</dbReference>
<accession>A0A7S3LN05</accession>
<feature type="domain" description="Myosin motor" evidence="8">
    <location>
        <begin position="1"/>
        <end position="142"/>
    </location>
</feature>
<dbReference type="GO" id="GO:0016020">
    <property type="term" value="C:membrane"/>
    <property type="evidence" value="ECO:0007669"/>
    <property type="project" value="TreeGrafter"/>
</dbReference>
<evidence type="ECO:0000313" key="9">
    <source>
        <dbReference type="EMBL" id="CAE0435845.1"/>
    </source>
</evidence>
<dbReference type="GO" id="GO:0007015">
    <property type="term" value="P:actin filament organization"/>
    <property type="evidence" value="ECO:0007669"/>
    <property type="project" value="TreeGrafter"/>
</dbReference>
<dbReference type="GO" id="GO:0000146">
    <property type="term" value="F:microfilament motor activity"/>
    <property type="evidence" value="ECO:0007669"/>
    <property type="project" value="TreeGrafter"/>
</dbReference>
<comment type="similarity">
    <text evidence="6">Belongs to the TRAFAC class myosin-kinesin ATPase superfamily. Myosin family.</text>
</comment>
<sequence>MASKETVIKKFQKDMNSLVSTLSKTSQSFIRCIKPNKDQASHEWDVKLNLSQLNYLGITQAIRVHQDTYPIRRTFDFIASKYYSLLEENRIQYVPMKNDLEVCRAILIEKLGADSEFKLWQCGYTRVFLGNEVLFKLDSIVNERRLAELNAMSENERRKHLEEDRLRQQREIREARERMEREQAEVRRRKEEEERKRRIAQEEEERMRRIAQEEEERKRRIAEEEERKRRIAEEEEKMMYRIAEEEAKKKEELRLKEEEMQKRIAEEKEKVRIETENRMEQLRQEEKERKRLLAETEEKLKKDAEERKRKIAEEDTRLVEKQRELQEKLQLLEEEQQKKLIAEEERKKQLELENAKLKAEEVRLANIENERSKKLEEEENRLRKEKEKMVEEQAAKAAQFEAEKAKLKEEAARLKHLEEDRLLRLEKDKQEAERKEREFQEKLKREKEKKEKLRKKKVKAAAIAEKKKKNAEKLKRREAKISATTKFQSMIRGAIIRHRYRDAINRRRMFKDALEPNELVVMASLVMKKGMMGSRKYFMVLTSKLRLLLLDPKSVKVQEQINVDKKSIKATAKGKNEVTIYYKDGKLKSLNLHDFLNEPFVWAQSFDNLLDFTTEDYVKVGFERLFKGKVKRSAITVPLRCSHMSFLNDSDQSTASHEHLFILTIKQGRAKLSWFLNDADKEIRGQLAVDRNMRVTIPTEESIGGVLNHLVFVLNVKKKPKSKTYYLQCRSKYALNNWVNTLRYHVNEDRRKRLPVNQLRTMRTGNNINKKNRNSRNFDAEAFINQLDDDESTIQNFRTLGRNKQ</sequence>
<comment type="caution">
    <text evidence="6">Lacks conserved residue(s) required for the propagation of feature annotation.</text>
</comment>
<keyword evidence="2" id="KW-0067">ATP-binding</keyword>
<feature type="region of interest" description="Disordered" evidence="7">
    <location>
        <begin position="197"/>
        <end position="217"/>
    </location>
</feature>
<dbReference type="SUPFAM" id="SSF50729">
    <property type="entry name" value="PH domain-like"/>
    <property type="match status" value="2"/>
</dbReference>
<evidence type="ECO:0000256" key="2">
    <source>
        <dbReference type="ARBA" id="ARBA00022840"/>
    </source>
</evidence>
<dbReference type="PROSITE" id="PS51456">
    <property type="entry name" value="MYOSIN_MOTOR"/>
    <property type="match status" value="1"/>
</dbReference>